<dbReference type="OMA" id="LVIFRAT"/>
<dbReference type="AlphaFoldDB" id="A0A0P0V361"/>
<reference evidence="2" key="2">
    <citation type="journal article" date="2008" name="Nucleic Acids Res.">
        <title>The rice annotation project database (RAP-DB): 2008 update.</title>
        <authorList>
            <consortium name="The rice annotation project (RAP)"/>
        </authorList>
    </citation>
    <scope>GENOME REANNOTATION</scope>
    <source>
        <strain evidence="2">cv. Nipponbare</strain>
    </source>
</reference>
<protein>
    <submittedName>
        <fullName evidence="1">Os01g0509700 protein</fullName>
    </submittedName>
</protein>
<evidence type="ECO:0000313" key="2">
    <source>
        <dbReference type="Proteomes" id="UP000000763"/>
    </source>
</evidence>
<dbReference type="Gramene" id="Os01t0509700-01">
    <property type="protein sequence ID" value="Os01t0509700-01"/>
    <property type="gene ID" value="Os01g0509700"/>
</dbReference>
<sequence length="56" mass="6686">STVNIIFMGTHWARTWSLLLKGTDEEIVKNYCKVLEKHVVEFFSVYGWNLRRRLEA</sequence>
<feature type="non-terminal residue" evidence="1">
    <location>
        <position position="1"/>
    </location>
</feature>
<accession>A0A0P0V361</accession>
<dbReference type="Proteomes" id="UP000000763">
    <property type="component" value="Chromosome 1"/>
</dbReference>
<dbReference type="SMR" id="A0A0P0V361"/>
<name>A0A0P0V361_ORYSJ</name>
<evidence type="ECO:0000313" key="1">
    <source>
        <dbReference type="EMBL" id="BAF05075.1"/>
    </source>
</evidence>
<reference evidence="1 2" key="1">
    <citation type="journal article" date="2005" name="Nature">
        <title>The map-based sequence of the rice genome.</title>
        <authorList>
            <consortium name="International rice genome sequencing project (IRGSP)"/>
            <person name="Matsumoto T."/>
            <person name="Wu J."/>
            <person name="Kanamori H."/>
            <person name="Katayose Y."/>
            <person name="Fujisawa M."/>
            <person name="Namiki N."/>
            <person name="Mizuno H."/>
            <person name="Yamamoto K."/>
            <person name="Antonio B.A."/>
            <person name="Baba T."/>
            <person name="Sakata K."/>
            <person name="Nagamura Y."/>
            <person name="Aoki H."/>
            <person name="Arikawa K."/>
            <person name="Arita K."/>
            <person name="Bito T."/>
            <person name="Chiden Y."/>
            <person name="Fujitsuka N."/>
            <person name="Fukunaka R."/>
            <person name="Hamada M."/>
            <person name="Harada C."/>
            <person name="Hayashi A."/>
            <person name="Hijishita S."/>
            <person name="Honda M."/>
            <person name="Hosokawa S."/>
            <person name="Ichikawa Y."/>
            <person name="Idonuma A."/>
            <person name="Iijima M."/>
            <person name="Ikeda M."/>
            <person name="Ikeno M."/>
            <person name="Ito K."/>
            <person name="Ito S."/>
            <person name="Ito T."/>
            <person name="Ito Y."/>
            <person name="Ito Y."/>
            <person name="Iwabuchi A."/>
            <person name="Kamiya K."/>
            <person name="Karasawa W."/>
            <person name="Kurita K."/>
            <person name="Katagiri S."/>
            <person name="Kikuta A."/>
            <person name="Kobayashi H."/>
            <person name="Kobayashi N."/>
            <person name="Machita K."/>
            <person name="Maehara T."/>
            <person name="Masukawa M."/>
            <person name="Mizubayashi T."/>
            <person name="Mukai Y."/>
            <person name="Nagasaki H."/>
            <person name="Nagata Y."/>
            <person name="Naito S."/>
            <person name="Nakashima M."/>
            <person name="Nakama Y."/>
            <person name="Nakamichi Y."/>
            <person name="Nakamura M."/>
            <person name="Meguro A."/>
            <person name="Negishi M."/>
            <person name="Ohta I."/>
            <person name="Ohta T."/>
            <person name="Okamoto M."/>
            <person name="Ono N."/>
            <person name="Saji S."/>
            <person name="Sakaguchi M."/>
            <person name="Sakai K."/>
            <person name="Shibata M."/>
            <person name="Shimokawa T."/>
            <person name="Song J."/>
            <person name="Takazaki Y."/>
            <person name="Terasawa K."/>
            <person name="Tsugane M."/>
            <person name="Tsuji K."/>
            <person name="Ueda S."/>
            <person name="Waki K."/>
            <person name="Yamagata H."/>
            <person name="Yamamoto M."/>
            <person name="Yamamoto S."/>
            <person name="Yamane H."/>
            <person name="Yoshiki S."/>
            <person name="Yoshihara R."/>
            <person name="Yukawa K."/>
            <person name="Zhong H."/>
            <person name="Yano M."/>
            <person name="Yuan Q."/>
            <person name="Ouyang S."/>
            <person name="Liu J."/>
            <person name="Jones K.M."/>
            <person name="Gansberger K."/>
            <person name="Moffat K."/>
            <person name="Hill J."/>
            <person name="Bera J."/>
            <person name="Fadrosh D."/>
            <person name="Jin S."/>
            <person name="Johri S."/>
            <person name="Kim M."/>
            <person name="Overton L."/>
            <person name="Reardon M."/>
            <person name="Tsitrin T."/>
            <person name="Vuong H."/>
            <person name="Weaver B."/>
            <person name="Ciecko A."/>
            <person name="Tallon L."/>
            <person name="Jackson J."/>
            <person name="Pai G."/>
            <person name="Aken S.V."/>
            <person name="Utterback T."/>
            <person name="Reidmuller S."/>
            <person name="Feldblyum T."/>
            <person name="Hsiao J."/>
            <person name="Zismann V."/>
            <person name="Iobst S."/>
            <person name="de Vazeille A.R."/>
            <person name="Buell C.R."/>
            <person name="Ying K."/>
            <person name="Li Y."/>
            <person name="Lu T."/>
            <person name="Huang Y."/>
            <person name="Zhao Q."/>
            <person name="Feng Q."/>
            <person name="Zhang L."/>
            <person name="Zhu J."/>
            <person name="Weng Q."/>
            <person name="Mu J."/>
            <person name="Lu Y."/>
            <person name="Fan D."/>
            <person name="Liu Y."/>
            <person name="Guan J."/>
            <person name="Zhang Y."/>
            <person name="Yu S."/>
            <person name="Liu X."/>
            <person name="Zhang Y."/>
            <person name="Hong G."/>
            <person name="Han B."/>
            <person name="Choisne N."/>
            <person name="Demange N."/>
            <person name="Orjeda G."/>
            <person name="Samain S."/>
            <person name="Cattolico L."/>
            <person name="Pelletier E."/>
            <person name="Couloux A."/>
            <person name="Segurens B."/>
            <person name="Wincker P."/>
            <person name="D'Hont A."/>
            <person name="Scarpelli C."/>
            <person name="Weissenbach J."/>
            <person name="Salanoubat M."/>
            <person name="Quetier F."/>
            <person name="Yu Y."/>
            <person name="Kim H.R."/>
            <person name="Rambo T."/>
            <person name="Currie J."/>
            <person name="Collura K."/>
            <person name="Luo M."/>
            <person name="Yang T."/>
            <person name="Ammiraju J.S.S."/>
            <person name="Engler F."/>
            <person name="Soderlund C."/>
            <person name="Wing R.A."/>
            <person name="Palmer L.E."/>
            <person name="de la Bastide M."/>
            <person name="Spiegel L."/>
            <person name="Nascimento L."/>
            <person name="Zutavern T."/>
            <person name="O'Shaughnessy A."/>
            <person name="Dike S."/>
            <person name="Dedhia N."/>
            <person name="Preston R."/>
            <person name="Balija V."/>
            <person name="McCombie W.R."/>
            <person name="Chow T."/>
            <person name="Chen H."/>
            <person name="Chung M."/>
            <person name="Chen C."/>
            <person name="Shaw J."/>
            <person name="Wu H."/>
            <person name="Hsiao K."/>
            <person name="Chao Y."/>
            <person name="Chu M."/>
            <person name="Cheng C."/>
            <person name="Hour A."/>
            <person name="Lee P."/>
            <person name="Lin S."/>
            <person name="Lin Y."/>
            <person name="Liou J."/>
            <person name="Liu S."/>
            <person name="Hsing Y."/>
            <person name="Raghuvanshi S."/>
            <person name="Mohanty A."/>
            <person name="Bharti A.K."/>
            <person name="Gaur A."/>
            <person name="Gupta V."/>
            <person name="Kumar D."/>
            <person name="Ravi V."/>
            <person name="Vij S."/>
            <person name="Kapur A."/>
            <person name="Khurana P."/>
            <person name="Khurana P."/>
            <person name="Khurana J.P."/>
            <person name="Tyagi A.K."/>
            <person name="Gaikwad K."/>
            <person name="Singh A."/>
            <person name="Dalal V."/>
            <person name="Srivastava S."/>
            <person name="Dixit A."/>
            <person name="Pal A.K."/>
            <person name="Ghazi I.A."/>
            <person name="Yadav M."/>
            <person name="Pandit A."/>
            <person name="Bhargava A."/>
            <person name="Sureshbabu K."/>
            <person name="Batra K."/>
            <person name="Sharma T.R."/>
            <person name="Mohapatra T."/>
            <person name="Singh N.K."/>
            <person name="Messing J."/>
            <person name="Nelson A.B."/>
            <person name="Fuks G."/>
            <person name="Kavchok S."/>
            <person name="Keizer G."/>
            <person name="Linton E."/>
            <person name="Llaca V."/>
            <person name="Song R."/>
            <person name="Tanyolac B."/>
            <person name="Young S."/>
            <person name="Ho-Il K."/>
            <person name="Hahn J.H."/>
            <person name="Sangsakoo G."/>
            <person name="Vanavichit A."/>
            <person name="de Mattos Luiz.A.T."/>
            <person name="Zimmer P.D."/>
            <person name="Malone G."/>
            <person name="Dellagostin O."/>
            <person name="de Oliveira A.C."/>
            <person name="Bevan M."/>
            <person name="Bancroft I."/>
            <person name="Minx P."/>
            <person name="Cordum H."/>
            <person name="Wilson R."/>
            <person name="Cheng Z."/>
            <person name="Jin W."/>
            <person name="Jiang J."/>
            <person name="Leong S.A."/>
            <person name="Iwama H."/>
            <person name="Gojobori T."/>
            <person name="Itoh T."/>
            <person name="Niimura Y."/>
            <person name="Fujii Y."/>
            <person name="Habara T."/>
            <person name="Sakai H."/>
            <person name="Sato Y."/>
            <person name="Wilson G."/>
            <person name="Kumar K."/>
            <person name="McCouch S."/>
            <person name="Juretic N."/>
            <person name="Hoen D."/>
            <person name="Wright S."/>
            <person name="Bruskiewich R."/>
            <person name="Bureau T."/>
            <person name="Miyao A."/>
            <person name="Hirochika H."/>
            <person name="Nishikawa T."/>
            <person name="Kadowaki K."/>
            <person name="Sugiura M."/>
            <person name="Burr B."/>
            <person name="Sasaki T."/>
        </authorList>
    </citation>
    <scope>NUCLEOTIDE SEQUENCE [LARGE SCALE GENOMIC DNA]</scope>
    <source>
        <strain evidence="2">cv. Nipponbare</strain>
    </source>
</reference>
<organism evidence="1 2">
    <name type="scientific">Oryza sativa subsp. japonica</name>
    <name type="common">Rice</name>
    <dbReference type="NCBI Taxonomy" id="39947"/>
    <lineage>
        <taxon>Eukaryota</taxon>
        <taxon>Viridiplantae</taxon>
        <taxon>Streptophyta</taxon>
        <taxon>Embryophyta</taxon>
        <taxon>Tracheophyta</taxon>
        <taxon>Spermatophyta</taxon>
        <taxon>Magnoliopsida</taxon>
        <taxon>Liliopsida</taxon>
        <taxon>Poales</taxon>
        <taxon>Poaceae</taxon>
        <taxon>BOP clade</taxon>
        <taxon>Oryzoideae</taxon>
        <taxon>Oryzeae</taxon>
        <taxon>Oryzinae</taxon>
        <taxon>Oryza</taxon>
        <taxon>Oryza sativa</taxon>
    </lineage>
</organism>
<proteinExistence type="predicted"/>
<dbReference type="EMBL" id="AP008207">
    <property type="protein sequence ID" value="BAF05075.1"/>
    <property type="molecule type" value="Genomic_DNA"/>
</dbReference>
<dbReference type="KEGG" id="dosa:Os01g0509700"/>
<gene>
    <name evidence="1" type="ordered locus">Os01g0509700</name>
</gene>